<comment type="subcellular location">
    <subcellularLocation>
        <location evidence="7">Cytoplasm</location>
    </subcellularLocation>
</comment>
<dbReference type="GO" id="GO:0005524">
    <property type="term" value="F:ATP binding"/>
    <property type="evidence" value="ECO:0007669"/>
    <property type="project" value="UniProtKB-UniRule"/>
</dbReference>
<feature type="binding site" evidence="7">
    <location>
        <position position="136"/>
    </location>
    <ligand>
        <name>Zn(2+)</name>
        <dbReference type="ChEBI" id="CHEBI:29105"/>
    </ligand>
</feature>
<evidence type="ECO:0000256" key="3">
    <source>
        <dbReference type="ARBA" id="ARBA00022741"/>
    </source>
</evidence>
<reference evidence="10 11" key="1">
    <citation type="journal article" date="2016" name="Nat. Commun.">
        <title>Thousands of microbial genomes shed light on interconnected biogeochemical processes in an aquifer system.</title>
        <authorList>
            <person name="Anantharaman K."/>
            <person name="Brown C.T."/>
            <person name="Hug L.A."/>
            <person name="Sharon I."/>
            <person name="Castelle C.J."/>
            <person name="Probst A.J."/>
            <person name="Thomas B.C."/>
            <person name="Singh A."/>
            <person name="Wilkins M.J."/>
            <person name="Karaoz U."/>
            <person name="Brodie E.L."/>
            <person name="Williams K.H."/>
            <person name="Hubbard S.S."/>
            <person name="Banfield J.F."/>
        </authorList>
    </citation>
    <scope>NUCLEOTIDE SEQUENCE [LARGE SCALE GENOMIC DNA]</scope>
</reference>
<dbReference type="Gene3D" id="1.10.10.350">
    <property type="match status" value="1"/>
</dbReference>
<dbReference type="PANTHER" id="PTHR43311">
    <property type="entry name" value="GLUTAMATE--TRNA LIGASE"/>
    <property type="match status" value="1"/>
</dbReference>
<dbReference type="InterPro" id="IPR045462">
    <property type="entry name" value="aa-tRNA-synth_I_cd-bd"/>
</dbReference>
<dbReference type="CDD" id="cd00808">
    <property type="entry name" value="GluRS_core"/>
    <property type="match status" value="1"/>
</dbReference>
<feature type="binding site" evidence="7">
    <location>
        <position position="107"/>
    </location>
    <ligand>
        <name>Zn(2+)</name>
        <dbReference type="ChEBI" id="CHEBI:29105"/>
    </ligand>
</feature>
<dbReference type="GO" id="GO:0008270">
    <property type="term" value="F:zinc ion binding"/>
    <property type="evidence" value="ECO:0007669"/>
    <property type="project" value="UniProtKB-UniRule"/>
</dbReference>
<accession>A0A1G2BA79</accession>
<keyword evidence="4 7" id="KW-0067">ATP-binding</keyword>
<keyword evidence="2 7" id="KW-0436">Ligase</keyword>
<name>A0A1G2BA79_9BACT</name>
<dbReference type="InterPro" id="IPR014729">
    <property type="entry name" value="Rossmann-like_a/b/a_fold"/>
</dbReference>
<evidence type="ECO:0000256" key="5">
    <source>
        <dbReference type="ARBA" id="ARBA00022917"/>
    </source>
</evidence>
<feature type="domain" description="Aminoacyl-tRNA synthetase class I anticodon-binding" evidence="9">
    <location>
        <begin position="350"/>
        <end position="490"/>
    </location>
</feature>
<evidence type="ECO:0000313" key="10">
    <source>
        <dbReference type="EMBL" id="OGY86022.1"/>
    </source>
</evidence>
<evidence type="ECO:0000256" key="4">
    <source>
        <dbReference type="ARBA" id="ARBA00022840"/>
    </source>
</evidence>
<comment type="similarity">
    <text evidence="1 7">Belongs to the class-I aminoacyl-tRNA synthetase family. Glutamate--tRNA ligase type 1 subfamily.</text>
</comment>
<gene>
    <name evidence="7" type="primary">gltX</name>
    <name evidence="10" type="ORF">A2319_00435</name>
</gene>
<sequence length="496" mass="57205">MITIRTRFAPSPTGNLHIGGARSALFAYLWAKKNHGQFILRVEDTDRAREKVGALENQMEGLKWLGINWDEGPKKGGEYGPYVQSERFDIYQKYAAQLLAEDKVYRCFCTPERLAQMRQKQQENKQAPRYDRVCRHLSDDEIEKKIQTNTPYVLRLKVPEQGTVEVYDAIRGAITFNCQDIDDQVLVKSDGFPTYHLANVVDDHLMKITHVIRGEEWLPSTPKHVLLYQALGFSAPQFVHLSIFLAKAGGKMSKRHGETSLLAFRDKGYLSEAIVNFIALLGWNPKTEQEYFTKEELIEQFEISKLNTANPVFETEKLDWMNQHYLKKLSSGEMFTKMKEMISLNSDVALYKLFAEWFSGLSVKHQESIWHNLKERSKTLEEVAVNTMNYVNKEIVYQPQELIWKKSDQKTTIKILENLIEKIKEFAKEDFLVANLEPQILAWIKTTEWGNGDVLWPMRFALSGEKKSPSPFELAEILGPAETINRLTKAKESLNA</sequence>
<dbReference type="InterPro" id="IPR020058">
    <property type="entry name" value="Glu/Gln-tRNA-synth_Ib_cat-dom"/>
</dbReference>
<keyword evidence="3 7" id="KW-0547">Nucleotide-binding</keyword>
<dbReference type="GO" id="GO:0000049">
    <property type="term" value="F:tRNA binding"/>
    <property type="evidence" value="ECO:0007669"/>
    <property type="project" value="InterPro"/>
</dbReference>
<evidence type="ECO:0000256" key="2">
    <source>
        <dbReference type="ARBA" id="ARBA00022598"/>
    </source>
</evidence>
<feature type="domain" description="Glutamyl/glutaminyl-tRNA synthetase class Ib catalytic" evidence="8">
    <location>
        <begin position="4"/>
        <end position="320"/>
    </location>
</feature>
<comment type="caution">
    <text evidence="10">The sequence shown here is derived from an EMBL/GenBank/DDBJ whole genome shotgun (WGS) entry which is preliminary data.</text>
</comment>
<evidence type="ECO:0000313" key="11">
    <source>
        <dbReference type="Proteomes" id="UP000176420"/>
    </source>
</evidence>
<dbReference type="InterPro" id="IPR001412">
    <property type="entry name" value="aa-tRNA-synth_I_CS"/>
</dbReference>
<proteinExistence type="inferred from homology"/>
<comment type="subunit">
    <text evidence="7">Monomer.</text>
</comment>
<feature type="binding site" evidence="7">
    <location>
        <position position="109"/>
    </location>
    <ligand>
        <name>Zn(2+)</name>
        <dbReference type="ChEBI" id="CHEBI:29105"/>
    </ligand>
</feature>
<dbReference type="SUPFAM" id="SSF48163">
    <property type="entry name" value="An anticodon-binding domain of class I aminoacyl-tRNA synthetases"/>
    <property type="match status" value="1"/>
</dbReference>
<dbReference type="HAMAP" id="MF_00022">
    <property type="entry name" value="Glu_tRNA_synth_type1"/>
    <property type="match status" value="1"/>
</dbReference>
<evidence type="ECO:0000256" key="1">
    <source>
        <dbReference type="ARBA" id="ARBA00007894"/>
    </source>
</evidence>
<feature type="binding site" evidence="7">
    <location>
        <position position="134"/>
    </location>
    <ligand>
        <name>Zn(2+)</name>
        <dbReference type="ChEBI" id="CHEBI:29105"/>
    </ligand>
</feature>
<dbReference type="GO" id="GO:0004818">
    <property type="term" value="F:glutamate-tRNA ligase activity"/>
    <property type="evidence" value="ECO:0007669"/>
    <property type="project" value="UniProtKB-UniRule"/>
</dbReference>
<dbReference type="PROSITE" id="PS00178">
    <property type="entry name" value="AA_TRNA_LIGASE_I"/>
    <property type="match status" value="1"/>
</dbReference>
<dbReference type="GO" id="GO:0005737">
    <property type="term" value="C:cytoplasm"/>
    <property type="evidence" value="ECO:0007669"/>
    <property type="project" value="UniProtKB-SubCell"/>
</dbReference>
<dbReference type="PANTHER" id="PTHR43311:SF2">
    <property type="entry name" value="GLUTAMATE--TRNA LIGASE, MITOCHONDRIAL-RELATED"/>
    <property type="match status" value="1"/>
</dbReference>
<dbReference type="GO" id="GO:0006424">
    <property type="term" value="P:glutamyl-tRNA aminoacylation"/>
    <property type="evidence" value="ECO:0007669"/>
    <property type="project" value="UniProtKB-UniRule"/>
</dbReference>
<dbReference type="AlphaFoldDB" id="A0A1G2BA79"/>
<feature type="binding site" evidence="7">
    <location>
        <position position="254"/>
    </location>
    <ligand>
        <name>ATP</name>
        <dbReference type="ChEBI" id="CHEBI:30616"/>
    </ligand>
</feature>
<dbReference type="Proteomes" id="UP000176420">
    <property type="component" value="Unassembled WGS sequence"/>
</dbReference>
<dbReference type="InterPro" id="IPR004527">
    <property type="entry name" value="Glu-tRNA-ligase_bac/mito"/>
</dbReference>
<comment type="catalytic activity">
    <reaction evidence="7">
        <text>tRNA(Glu) + L-glutamate + ATP = L-glutamyl-tRNA(Glu) + AMP + diphosphate</text>
        <dbReference type="Rhea" id="RHEA:23540"/>
        <dbReference type="Rhea" id="RHEA-COMP:9663"/>
        <dbReference type="Rhea" id="RHEA-COMP:9680"/>
        <dbReference type="ChEBI" id="CHEBI:29985"/>
        <dbReference type="ChEBI" id="CHEBI:30616"/>
        <dbReference type="ChEBI" id="CHEBI:33019"/>
        <dbReference type="ChEBI" id="CHEBI:78442"/>
        <dbReference type="ChEBI" id="CHEBI:78520"/>
        <dbReference type="ChEBI" id="CHEBI:456215"/>
        <dbReference type="EC" id="6.1.1.17"/>
    </reaction>
</comment>
<comment type="function">
    <text evidence="7">Catalyzes the attachment of glutamate to tRNA(Glu) in a two-step reaction: glutamate is first activated by ATP to form Glu-AMP and then transferred to the acceptor end of tRNA(Glu).</text>
</comment>
<dbReference type="NCBIfam" id="TIGR00464">
    <property type="entry name" value="gltX_bact"/>
    <property type="match status" value="1"/>
</dbReference>
<dbReference type="FunFam" id="3.40.50.620:FF:000045">
    <property type="entry name" value="Glutamate--tRNA ligase, mitochondrial"/>
    <property type="match status" value="1"/>
</dbReference>
<dbReference type="PRINTS" id="PR00987">
    <property type="entry name" value="TRNASYNTHGLU"/>
</dbReference>
<comment type="cofactor">
    <cofactor evidence="7">
        <name>Zn(2+)</name>
        <dbReference type="ChEBI" id="CHEBI:29105"/>
    </cofactor>
    <text evidence="7">Binds 1 zinc ion per subunit.</text>
</comment>
<keyword evidence="7" id="KW-0479">Metal-binding</keyword>
<protein>
    <recommendedName>
        <fullName evidence="7">Glutamate--tRNA ligase</fullName>
        <ecNumber evidence="7">6.1.1.17</ecNumber>
    </recommendedName>
    <alternativeName>
        <fullName evidence="7">Glutamyl-tRNA synthetase</fullName>
        <shortName evidence="7">GluRS</shortName>
    </alternativeName>
</protein>
<feature type="short sequence motif" description="'KMSKS' region" evidence="7">
    <location>
        <begin position="251"/>
        <end position="255"/>
    </location>
</feature>
<evidence type="ECO:0000259" key="8">
    <source>
        <dbReference type="Pfam" id="PF00749"/>
    </source>
</evidence>
<keyword evidence="5 7" id="KW-0648">Protein biosynthesis</keyword>
<dbReference type="Gene3D" id="3.40.50.620">
    <property type="entry name" value="HUPs"/>
    <property type="match status" value="1"/>
</dbReference>
<evidence type="ECO:0000256" key="6">
    <source>
        <dbReference type="ARBA" id="ARBA00023146"/>
    </source>
</evidence>
<keyword evidence="7" id="KW-0862">Zinc</keyword>
<dbReference type="InterPro" id="IPR033910">
    <property type="entry name" value="GluRS_core"/>
</dbReference>
<feature type="short sequence motif" description="'HIGH' region" evidence="7">
    <location>
        <begin position="10"/>
        <end position="20"/>
    </location>
</feature>
<keyword evidence="6 7" id="KW-0030">Aminoacyl-tRNA synthetase</keyword>
<keyword evidence="7" id="KW-0963">Cytoplasm</keyword>
<dbReference type="SUPFAM" id="SSF52374">
    <property type="entry name" value="Nucleotidylyl transferase"/>
    <property type="match status" value="1"/>
</dbReference>
<dbReference type="Pfam" id="PF19269">
    <property type="entry name" value="Anticodon_2"/>
    <property type="match status" value="1"/>
</dbReference>
<dbReference type="InterPro" id="IPR008925">
    <property type="entry name" value="aa_tRNA-synth_I_cd-bd_sf"/>
</dbReference>
<evidence type="ECO:0000256" key="7">
    <source>
        <dbReference type="HAMAP-Rule" id="MF_00022"/>
    </source>
</evidence>
<dbReference type="EC" id="6.1.1.17" evidence="7"/>
<organism evidence="10 11">
    <name type="scientific">Candidatus Kerfeldbacteria bacterium RIFOXYB2_FULL_38_14</name>
    <dbReference type="NCBI Taxonomy" id="1798547"/>
    <lineage>
        <taxon>Bacteria</taxon>
        <taxon>Candidatus Kerfeldiibacteriota</taxon>
    </lineage>
</organism>
<dbReference type="InterPro" id="IPR049940">
    <property type="entry name" value="GluQ/Sye"/>
</dbReference>
<evidence type="ECO:0000259" key="9">
    <source>
        <dbReference type="Pfam" id="PF19269"/>
    </source>
</evidence>
<dbReference type="EMBL" id="MHKI01000026">
    <property type="protein sequence ID" value="OGY86022.1"/>
    <property type="molecule type" value="Genomic_DNA"/>
</dbReference>
<dbReference type="InterPro" id="IPR000924">
    <property type="entry name" value="Glu/Gln-tRNA-synth"/>
</dbReference>
<dbReference type="Pfam" id="PF00749">
    <property type="entry name" value="tRNA-synt_1c"/>
    <property type="match status" value="1"/>
</dbReference>
<dbReference type="InterPro" id="IPR020751">
    <property type="entry name" value="aa-tRNA-synth_I_codon-bd_sub2"/>
</dbReference>